<dbReference type="InterPro" id="IPR000182">
    <property type="entry name" value="GNAT_dom"/>
</dbReference>
<dbReference type="PANTHER" id="PTHR13355">
    <property type="entry name" value="GLUCOSAMINE 6-PHOSPHATE N-ACETYLTRANSFERASE"/>
    <property type="match status" value="1"/>
</dbReference>
<sequence>MIREASPNDLDELLHLYLSLHETAIPEKSPTLQKIWQRMVEDPDHHIIVKVLDGKIVSSCICVVIPNLTRGLRPYALIENVVTHHNFRGKGYASECLDFAKKLATEANCYKMMLLTGSKKESTWEFYKRAGYNHQDKTAFIQWLD</sequence>
<dbReference type="Pfam" id="PF00583">
    <property type="entry name" value="Acetyltransf_1"/>
    <property type="match status" value="1"/>
</dbReference>
<dbReference type="Proteomes" id="UP000070377">
    <property type="component" value="Unassembled WGS sequence"/>
</dbReference>
<evidence type="ECO:0000313" key="3">
    <source>
        <dbReference type="Proteomes" id="UP000070377"/>
    </source>
</evidence>
<name>A0A139MXV4_STRCR</name>
<dbReference type="CDD" id="cd04301">
    <property type="entry name" value="NAT_SF"/>
    <property type="match status" value="1"/>
</dbReference>
<dbReference type="Gene3D" id="3.40.630.30">
    <property type="match status" value="1"/>
</dbReference>
<dbReference type="GO" id="GO:0004343">
    <property type="term" value="F:glucosamine 6-phosphate N-acetyltransferase activity"/>
    <property type="evidence" value="ECO:0007669"/>
    <property type="project" value="TreeGrafter"/>
</dbReference>
<feature type="domain" description="N-acetyltransferase" evidence="1">
    <location>
        <begin position="1"/>
        <end position="145"/>
    </location>
</feature>
<dbReference type="InterPro" id="IPR016181">
    <property type="entry name" value="Acyl_CoA_acyltransferase"/>
</dbReference>
<dbReference type="EMBL" id="LQRD01000069">
    <property type="protein sequence ID" value="KXT68618.1"/>
    <property type="molecule type" value="Genomic_DNA"/>
</dbReference>
<dbReference type="SUPFAM" id="SSF55729">
    <property type="entry name" value="Acyl-CoA N-acyltransferases (Nat)"/>
    <property type="match status" value="1"/>
</dbReference>
<dbReference type="InterPro" id="IPR039143">
    <property type="entry name" value="GNPNAT1-like"/>
</dbReference>
<evidence type="ECO:0000259" key="1">
    <source>
        <dbReference type="PROSITE" id="PS51186"/>
    </source>
</evidence>
<proteinExistence type="predicted"/>
<protein>
    <submittedName>
        <fullName evidence="2">Acetyltransferase</fullName>
    </submittedName>
</protein>
<reference evidence="2 3" key="1">
    <citation type="submission" date="2016-01" db="EMBL/GenBank/DDBJ databases">
        <title>Highly variable Streptococcus oralis are common among viridans streptococci isolated from primates.</title>
        <authorList>
            <person name="Denapaite D."/>
            <person name="Rieger M."/>
            <person name="Koendgen S."/>
            <person name="Brueckner R."/>
            <person name="Ochigava I."/>
            <person name="Kappeler P."/>
            <person name="Maetz-Rensing K."/>
            <person name="Leendertz F."/>
            <person name="Hakenbeck R."/>
        </authorList>
    </citation>
    <scope>NUCLEOTIDE SEQUENCE [LARGE SCALE GENOMIC DNA]</scope>
    <source>
        <strain evidence="2 3">DD08</strain>
    </source>
</reference>
<accession>A0A139MXV4</accession>
<dbReference type="RefSeq" id="WP_061423384.1">
    <property type="nucleotide sequence ID" value="NZ_KQ969063.1"/>
</dbReference>
<dbReference type="PANTHER" id="PTHR13355:SF11">
    <property type="entry name" value="GLUCOSAMINE 6-PHOSPHATE N-ACETYLTRANSFERASE"/>
    <property type="match status" value="1"/>
</dbReference>
<dbReference type="PROSITE" id="PS51186">
    <property type="entry name" value="GNAT"/>
    <property type="match status" value="1"/>
</dbReference>
<dbReference type="AlphaFoldDB" id="A0A139MXV4"/>
<organism evidence="2 3">
    <name type="scientific">Streptococcus cristatus</name>
    <dbReference type="NCBI Taxonomy" id="45634"/>
    <lineage>
        <taxon>Bacteria</taxon>
        <taxon>Bacillati</taxon>
        <taxon>Bacillota</taxon>
        <taxon>Bacilli</taxon>
        <taxon>Lactobacillales</taxon>
        <taxon>Streptococcaceae</taxon>
        <taxon>Streptococcus</taxon>
    </lineage>
</organism>
<dbReference type="PATRIC" id="fig|45634.12.peg.1903"/>
<comment type="caution">
    <text evidence="2">The sequence shown here is derived from an EMBL/GenBank/DDBJ whole genome shotgun (WGS) entry which is preliminary data.</text>
</comment>
<dbReference type="STRING" id="45634.SCRDD08_01823"/>
<keyword evidence="2" id="KW-0808">Transferase</keyword>
<gene>
    <name evidence="2" type="ORF">SCRDD08_01823</name>
</gene>
<evidence type="ECO:0000313" key="2">
    <source>
        <dbReference type="EMBL" id="KXT68618.1"/>
    </source>
</evidence>